<sequence>MTDRLLLLTVIRQQAYCALLGGIGIAIPNPIGAPGSGVGWVGGVSMGEADVLDAGGPGEKVGWVGGVKIGPPGVVLPIVVVSVGGVGGVMVVVSGSTVGSVGGVMVVVSGSTVGTLGGNRVVVSGSGVDGATVVVISGTIV</sequence>
<dbReference type="EnsemblMetazoa" id="ACOM028089-RA">
    <property type="protein sequence ID" value="ACOM028089-PA.1"/>
    <property type="gene ID" value="ACOM028089"/>
</dbReference>
<protein>
    <submittedName>
        <fullName evidence="1">Uncharacterized protein</fullName>
    </submittedName>
</protein>
<name>A0A8W7P9U3_ANOCL</name>
<organism evidence="1">
    <name type="scientific">Anopheles coluzzii</name>
    <name type="common">African malaria mosquito</name>
    <dbReference type="NCBI Taxonomy" id="1518534"/>
    <lineage>
        <taxon>Eukaryota</taxon>
        <taxon>Metazoa</taxon>
        <taxon>Ecdysozoa</taxon>
        <taxon>Arthropoda</taxon>
        <taxon>Hexapoda</taxon>
        <taxon>Insecta</taxon>
        <taxon>Pterygota</taxon>
        <taxon>Neoptera</taxon>
        <taxon>Endopterygota</taxon>
        <taxon>Diptera</taxon>
        <taxon>Nematocera</taxon>
        <taxon>Culicoidea</taxon>
        <taxon>Culicidae</taxon>
        <taxon>Anophelinae</taxon>
        <taxon>Anopheles</taxon>
    </lineage>
</organism>
<evidence type="ECO:0000313" key="1">
    <source>
        <dbReference type="EnsemblMetazoa" id="ACOM028089-PA.1"/>
    </source>
</evidence>
<reference evidence="1" key="1">
    <citation type="submission" date="2022-08" db="UniProtKB">
        <authorList>
            <consortium name="EnsemblMetazoa"/>
        </authorList>
    </citation>
    <scope>IDENTIFICATION</scope>
</reference>
<accession>A0A8W7P9U3</accession>
<proteinExistence type="predicted"/>
<dbReference type="Proteomes" id="UP000075882">
    <property type="component" value="Unassembled WGS sequence"/>
</dbReference>
<dbReference type="AlphaFoldDB" id="A0A8W7P9U3"/>